<organism evidence="1 2">
    <name type="scientific">Sphenostylis stenocarpa</name>
    <dbReference type="NCBI Taxonomy" id="92480"/>
    <lineage>
        <taxon>Eukaryota</taxon>
        <taxon>Viridiplantae</taxon>
        <taxon>Streptophyta</taxon>
        <taxon>Embryophyta</taxon>
        <taxon>Tracheophyta</taxon>
        <taxon>Spermatophyta</taxon>
        <taxon>Magnoliopsida</taxon>
        <taxon>eudicotyledons</taxon>
        <taxon>Gunneridae</taxon>
        <taxon>Pentapetalae</taxon>
        <taxon>rosids</taxon>
        <taxon>fabids</taxon>
        <taxon>Fabales</taxon>
        <taxon>Fabaceae</taxon>
        <taxon>Papilionoideae</taxon>
        <taxon>50 kb inversion clade</taxon>
        <taxon>NPAAA clade</taxon>
        <taxon>indigoferoid/millettioid clade</taxon>
        <taxon>Phaseoleae</taxon>
        <taxon>Sphenostylis</taxon>
    </lineage>
</organism>
<evidence type="ECO:0000313" key="1">
    <source>
        <dbReference type="EMBL" id="CAJ1974237.1"/>
    </source>
</evidence>
<accession>A0AA86TP63</accession>
<evidence type="ECO:0000313" key="2">
    <source>
        <dbReference type="Proteomes" id="UP001189624"/>
    </source>
</evidence>
<sequence>MLTNEVLLNQMEASTILLKILLESQKCVLRGKVLTRAILDMISLASHATGTQLHRIKEFVAANDVVAYIWDCICYPNHFAF</sequence>
<dbReference type="Proteomes" id="UP001189624">
    <property type="component" value="Chromosome 9"/>
</dbReference>
<protein>
    <submittedName>
        <fullName evidence="1">Uncharacterized protein</fullName>
    </submittedName>
</protein>
<gene>
    <name evidence="1" type="ORF">AYBTSS11_LOCUS26310</name>
</gene>
<dbReference type="EMBL" id="OY731406">
    <property type="protein sequence ID" value="CAJ1974237.1"/>
    <property type="molecule type" value="Genomic_DNA"/>
</dbReference>
<proteinExistence type="predicted"/>
<reference evidence="1" key="1">
    <citation type="submission" date="2023-10" db="EMBL/GenBank/DDBJ databases">
        <authorList>
            <person name="Domelevo Entfellner J.-B."/>
        </authorList>
    </citation>
    <scope>NUCLEOTIDE SEQUENCE</scope>
</reference>
<dbReference type="Gramene" id="rna-AYBTSS11_LOCUS26310">
    <property type="protein sequence ID" value="CAJ1974237.1"/>
    <property type="gene ID" value="gene-AYBTSS11_LOCUS26310"/>
</dbReference>
<name>A0AA86TP63_9FABA</name>
<dbReference type="AlphaFoldDB" id="A0AA86TP63"/>
<keyword evidence="2" id="KW-1185">Reference proteome</keyword>